<dbReference type="Pfam" id="PF13847">
    <property type="entry name" value="Methyltransf_31"/>
    <property type="match status" value="1"/>
</dbReference>
<dbReference type="EMBL" id="CP013015">
    <property type="protein sequence ID" value="AMM42013.1"/>
    <property type="molecule type" value="Genomic_DNA"/>
</dbReference>
<reference evidence="2 3" key="1">
    <citation type="submission" date="2015-10" db="EMBL/GenBank/DDBJ databases">
        <title>Candidatus Desulfofervidus auxilii, a hydrogenotrophic sulfate-reducing bacterium involved in the thermophilic anaerobic oxidation of methane.</title>
        <authorList>
            <person name="Krukenberg V."/>
            <person name="Richter M."/>
            <person name="Wegener G."/>
        </authorList>
    </citation>
    <scope>NUCLEOTIDE SEQUENCE [LARGE SCALE GENOMIC DNA]</scope>
    <source>
        <strain evidence="2 3">HS1</strain>
    </source>
</reference>
<dbReference type="InterPro" id="IPR025714">
    <property type="entry name" value="Methyltranfer_dom"/>
</dbReference>
<evidence type="ECO:0000313" key="2">
    <source>
        <dbReference type="EMBL" id="AMM42013.1"/>
    </source>
</evidence>
<proteinExistence type="predicted"/>
<dbReference type="EC" id="2.1.1.-" evidence="2"/>
<dbReference type="CDD" id="cd02440">
    <property type="entry name" value="AdoMet_MTases"/>
    <property type="match status" value="1"/>
</dbReference>
<organism evidence="2 3">
    <name type="scientific">Desulfofervidus auxilii</name>
    <dbReference type="NCBI Taxonomy" id="1621989"/>
    <lineage>
        <taxon>Bacteria</taxon>
        <taxon>Pseudomonadati</taxon>
        <taxon>Thermodesulfobacteriota</taxon>
        <taxon>Candidatus Desulfofervidia</taxon>
        <taxon>Candidatus Desulfofervidales</taxon>
        <taxon>Candidatus Desulfofervidaceae</taxon>
        <taxon>Candidatus Desulfofervidus</taxon>
    </lineage>
</organism>
<gene>
    <name evidence="2" type="ORF">HS1_002227</name>
</gene>
<dbReference type="GO" id="GO:0008168">
    <property type="term" value="F:methyltransferase activity"/>
    <property type="evidence" value="ECO:0007669"/>
    <property type="project" value="UniProtKB-KW"/>
</dbReference>
<keyword evidence="2" id="KW-0489">Methyltransferase</keyword>
<evidence type="ECO:0000313" key="3">
    <source>
        <dbReference type="Proteomes" id="UP000070560"/>
    </source>
</evidence>
<dbReference type="InterPro" id="IPR029063">
    <property type="entry name" value="SAM-dependent_MTases_sf"/>
</dbReference>
<dbReference type="Proteomes" id="UP000070560">
    <property type="component" value="Chromosome"/>
</dbReference>
<name>A0A7U4QME2_DESA2</name>
<dbReference type="OrthoDB" id="9784101at2"/>
<dbReference type="RefSeq" id="WP_066065454.1">
    <property type="nucleotide sequence ID" value="NZ_CP013015.1"/>
</dbReference>
<dbReference type="GO" id="GO:0032259">
    <property type="term" value="P:methylation"/>
    <property type="evidence" value="ECO:0007669"/>
    <property type="project" value="UniProtKB-KW"/>
</dbReference>
<keyword evidence="2" id="KW-0808">Transferase</keyword>
<dbReference type="Gene3D" id="3.40.50.150">
    <property type="entry name" value="Vaccinia Virus protein VP39"/>
    <property type="match status" value="1"/>
</dbReference>
<evidence type="ECO:0000259" key="1">
    <source>
        <dbReference type="Pfam" id="PF13847"/>
    </source>
</evidence>
<protein>
    <submittedName>
        <fullName evidence="2">Methyltransferase type 11</fullName>
        <ecNumber evidence="2">2.1.1.-</ecNumber>
    </submittedName>
</protein>
<dbReference type="SUPFAM" id="SSF53335">
    <property type="entry name" value="S-adenosyl-L-methionine-dependent methyltransferases"/>
    <property type="match status" value="1"/>
</dbReference>
<dbReference type="AlphaFoldDB" id="A0A7U4QME2"/>
<keyword evidence="3" id="KW-1185">Reference proteome</keyword>
<sequence length="192" mass="22282">MGFYYWYSTITGHFKKSNIEKWFRGIGKETLKMLGIKKGQNLLDFGAGMGYYSLLAAQISQTGKVYAIDRDRSCLKNIKKIAHKEGIKNIEVINAQGEIFLPFKDGVIDVVLLYDVLHSHYFTPNKRIKLLKEIYRISKHEGLISVYPKHMDLEEIKKDMKMANFCLVEELALTVIHDNSLIKDRVLNFKKY</sequence>
<feature type="domain" description="Methyltransferase" evidence="1">
    <location>
        <begin position="36"/>
        <end position="164"/>
    </location>
</feature>
<dbReference type="KEGG" id="daw:HS1_002227"/>
<accession>A0A7U4QME2</accession>